<feature type="transmembrane region" description="Helical" evidence="7">
    <location>
        <begin position="12"/>
        <end position="31"/>
    </location>
</feature>
<comment type="similarity">
    <text evidence="7">Belongs to the binding-protein-dependent transport system permease family.</text>
</comment>
<comment type="subcellular location">
    <subcellularLocation>
        <location evidence="1 7">Cell membrane</location>
        <topology evidence="1 7">Multi-pass membrane protein</topology>
    </subcellularLocation>
</comment>
<keyword evidence="5 7" id="KW-1133">Transmembrane helix</keyword>
<dbReference type="InterPro" id="IPR000515">
    <property type="entry name" value="MetI-like"/>
</dbReference>
<dbReference type="InterPro" id="IPR045621">
    <property type="entry name" value="BPD_transp_1_N"/>
</dbReference>
<dbReference type="SUPFAM" id="SSF161098">
    <property type="entry name" value="MetI-like"/>
    <property type="match status" value="1"/>
</dbReference>
<dbReference type="CDD" id="cd06261">
    <property type="entry name" value="TM_PBP2"/>
    <property type="match status" value="1"/>
</dbReference>
<evidence type="ECO:0000313" key="10">
    <source>
        <dbReference type="Proteomes" id="UP001407405"/>
    </source>
</evidence>
<evidence type="ECO:0000256" key="1">
    <source>
        <dbReference type="ARBA" id="ARBA00004651"/>
    </source>
</evidence>
<organism evidence="9 10">
    <name type="scientific">Anoxynatronum sibiricum</name>
    <dbReference type="NCBI Taxonomy" id="210623"/>
    <lineage>
        <taxon>Bacteria</taxon>
        <taxon>Bacillati</taxon>
        <taxon>Bacillota</taxon>
        <taxon>Clostridia</taxon>
        <taxon>Eubacteriales</taxon>
        <taxon>Clostridiaceae</taxon>
        <taxon>Anoxynatronum</taxon>
    </lineage>
</organism>
<gene>
    <name evidence="9" type="ORF">AAIG11_13260</name>
</gene>
<dbReference type="PANTHER" id="PTHR43163:SF6">
    <property type="entry name" value="DIPEPTIDE TRANSPORT SYSTEM PERMEASE PROTEIN DPPB-RELATED"/>
    <property type="match status" value="1"/>
</dbReference>
<evidence type="ECO:0000256" key="7">
    <source>
        <dbReference type="RuleBase" id="RU363032"/>
    </source>
</evidence>
<dbReference type="Gene3D" id="1.10.3720.10">
    <property type="entry name" value="MetI-like"/>
    <property type="match status" value="1"/>
</dbReference>
<dbReference type="RefSeq" id="WP_343186743.1">
    <property type="nucleotide sequence ID" value="NZ_JBCITM010000016.1"/>
</dbReference>
<evidence type="ECO:0000256" key="4">
    <source>
        <dbReference type="ARBA" id="ARBA00022692"/>
    </source>
</evidence>
<keyword evidence="10" id="KW-1185">Reference proteome</keyword>
<dbReference type="PROSITE" id="PS50928">
    <property type="entry name" value="ABC_TM1"/>
    <property type="match status" value="1"/>
</dbReference>
<feature type="transmembrane region" description="Helical" evidence="7">
    <location>
        <begin position="290"/>
        <end position="316"/>
    </location>
</feature>
<evidence type="ECO:0000256" key="3">
    <source>
        <dbReference type="ARBA" id="ARBA00022475"/>
    </source>
</evidence>
<feature type="transmembrane region" description="Helical" evidence="7">
    <location>
        <begin position="145"/>
        <end position="166"/>
    </location>
</feature>
<dbReference type="Pfam" id="PF00528">
    <property type="entry name" value="BPD_transp_1"/>
    <property type="match status" value="1"/>
</dbReference>
<evidence type="ECO:0000313" key="9">
    <source>
        <dbReference type="EMBL" id="MEN1761455.1"/>
    </source>
</evidence>
<sequence>MKRQYLGKKIIQSLATIFFVLVFNYVLFRIMPGNPLAMIMRNPRASQEAIERTRELFGLNQSWYVQFGIYLKHLFTGDLGTSFLYRQPVTQVIVARIMPTVLMVGLAQILATIAGMVLGVLAAWKRGSRIDIASLSFSLVTYSMPTFWLGIILIAVFSVSLRWFPTSGMLTPGQSFPNQLAMIKDAARHLVLPVMTLSLVLIGEYTLTMRNTLLDVLTEDYMTTARAKGFDDTYLIRKHALPNAMLPMITIIAINLGLVIGGTIQVETIFSWPGLGRLMFDALKARDYPLLQGIFLLITLSVIVANLIADVTYGYLDPRVRE</sequence>
<evidence type="ECO:0000256" key="6">
    <source>
        <dbReference type="ARBA" id="ARBA00023136"/>
    </source>
</evidence>
<reference evidence="9 10" key="1">
    <citation type="submission" date="2024-04" db="EMBL/GenBank/DDBJ databases">
        <title>Genome sequencing and metabolic network reconstruction of aminoacids and betaine degradation by Anoxynatronum sibiricum.</title>
        <authorList>
            <person name="Detkova E.N."/>
            <person name="Boltjanskaja Y.V."/>
            <person name="Mardanov A.V."/>
            <person name="Kevbrin V."/>
        </authorList>
    </citation>
    <scope>NUCLEOTIDE SEQUENCE [LARGE SCALE GENOMIC DNA]</scope>
    <source>
        <strain evidence="9 10">Z-7981</strain>
    </source>
</reference>
<evidence type="ECO:0000256" key="2">
    <source>
        <dbReference type="ARBA" id="ARBA00022448"/>
    </source>
</evidence>
<proteinExistence type="inferred from homology"/>
<feature type="transmembrane region" description="Helical" evidence="7">
    <location>
        <begin position="244"/>
        <end position="270"/>
    </location>
</feature>
<dbReference type="Proteomes" id="UP001407405">
    <property type="component" value="Unassembled WGS sequence"/>
</dbReference>
<dbReference type="Pfam" id="PF19300">
    <property type="entry name" value="BPD_transp_1_N"/>
    <property type="match status" value="1"/>
</dbReference>
<protein>
    <submittedName>
        <fullName evidence="9">ABC transporter permease</fullName>
    </submittedName>
</protein>
<feature type="transmembrane region" description="Helical" evidence="7">
    <location>
        <begin position="101"/>
        <end position="124"/>
    </location>
</feature>
<comment type="caution">
    <text evidence="9">The sequence shown here is derived from an EMBL/GenBank/DDBJ whole genome shotgun (WGS) entry which is preliminary data.</text>
</comment>
<feature type="domain" description="ABC transmembrane type-1" evidence="8">
    <location>
        <begin position="97"/>
        <end position="309"/>
    </location>
</feature>
<keyword evidence="4 7" id="KW-0812">Transmembrane</keyword>
<keyword evidence="3" id="KW-1003">Cell membrane</keyword>
<keyword evidence="6 7" id="KW-0472">Membrane</keyword>
<evidence type="ECO:0000256" key="5">
    <source>
        <dbReference type="ARBA" id="ARBA00022989"/>
    </source>
</evidence>
<dbReference type="PANTHER" id="PTHR43163">
    <property type="entry name" value="DIPEPTIDE TRANSPORT SYSTEM PERMEASE PROTEIN DPPB-RELATED"/>
    <property type="match status" value="1"/>
</dbReference>
<evidence type="ECO:0000259" key="8">
    <source>
        <dbReference type="PROSITE" id="PS50928"/>
    </source>
</evidence>
<dbReference type="EMBL" id="JBCITM010000016">
    <property type="protein sequence ID" value="MEN1761455.1"/>
    <property type="molecule type" value="Genomic_DNA"/>
</dbReference>
<keyword evidence="2 7" id="KW-0813">Transport</keyword>
<accession>A0ABU9VX71</accession>
<dbReference type="InterPro" id="IPR035906">
    <property type="entry name" value="MetI-like_sf"/>
</dbReference>
<name>A0ABU9VX71_9CLOT</name>